<feature type="transmembrane region" description="Helical" evidence="1">
    <location>
        <begin position="6"/>
        <end position="25"/>
    </location>
</feature>
<dbReference type="Proteomes" id="UP000321424">
    <property type="component" value="Unassembled WGS sequence"/>
</dbReference>
<comment type="caution">
    <text evidence="2">The sequence shown here is derived from an EMBL/GenBank/DDBJ whole genome shotgun (WGS) entry which is preliminary data.</text>
</comment>
<proteinExistence type="predicted"/>
<sequence>MSRTSVIIIVGFVLLAVFLLIGSCFGRKGLHRAAEDFLLVWFALTVGNMAVGVIDAGYGVLEEIPFLLVNFTPPAVVAAVAWYRTRPAKALESSPT</sequence>
<evidence type="ECO:0000313" key="2">
    <source>
        <dbReference type="EMBL" id="GEM42012.1"/>
    </source>
</evidence>
<name>A0A511MN28_9NOCA</name>
<dbReference type="EMBL" id="BJXA01000061">
    <property type="protein sequence ID" value="GEM42012.1"/>
    <property type="molecule type" value="Genomic_DNA"/>
</dbReference>
<evidence type="ECO:0000256" key="1">
    <source>
        <dbReference type="SAM" id="Phobius"/>
    </source>
</evidence>
<dbReference type="OrthoDB" id="4764194at2"/>
<feature type="transmembrane region" description="Helical" evidence="1">
    <location>
        <begin position="37"/>
        <end position="58"/>
    </location>
</feature>
<accession>A0A511MN28</accession>
<dbReference type="RefSeq" id="WP_147139320.1">
    <property type="nucleotide sequence ID" value="NZ_BJXA01000061.1"/>
</dbReference>
<dbReference type="AlphaFoldDB" id="A0A511MN28"/>
<gene>
    <name evidence="2" type="ORF">NN4_65310</name>
</gene>
<dbReference type="PROSITE" id="PS51257">
    <property type="entry name" value="PROKAR_LIPOPROTEIN"/>
    <property type="match status" value="1"/>
</dbReference>
<evidence type="ECO:0000313" key="3">
    <source>
        <dbReference type="Proteomes" id="UP000321424"/>
    </source>
</evidence>
<keyword evidence="1" id="KW-0472">Membrane</keyword>
<organism evidence="2 3">
    <name type="scientific">Nocardia ninae NBRC 108245</name>
    <dbReference type="NCBI Taxonomy" id="1210091"/>
    <lineage>
        <taxon>Bacteria</taxon>
        <taxon>Bacillati</taxon>
        <taxon>Actinomycetota</taxon>
        <taxon>Actinomycetes</taxon>
        <taxon>Mycobacteriales</taxon>
        <taxon>Nocardiaceae</taxon>
        <taxon>Nocardia</taxon>
    </lineage>
</organism>
<keyword evidence="3" id="KW-1185">Reference proteome</keyword>
<keyword evidence="1" id="KW-1133">Transmembrane helix</keyword>
<feature type="transmembrane region" description="Helical" evidence="1">
    <location>
        <begin position="64"/>
        <end position="83"/>
    </location>
</feature>
<keyword evidence="1" id="KW-0812">Transmembrane</keyword>
<protein>
    <submittedName>
        <fullName evidence="2">Uncharacterized protein</fullName>
    </submittedName>
</protein>
<reference evidence="2 3" key="1">
    <citation type="submission" date="2019-07" db="EMBL/GenBank/DDBJ databases">
        <title>Whole genome shotgun sequence of Nocardia ninae NBRC 108245.</title>
        <authorList>
            <person name="Hosoyama A."/>
            <person name="Uohara A."/>
            <person name="Ohji S."/>
            <person name="Ichikawa N."/>
        </authorList>
    </citation>
    <scope>NUCLEOTIDE SEQUENCE [LARGE SCALE GENOMIC DNA]</scope>
    <source>
        <strain evidence="2 3">NBRC 108245</strain>
    </source>
</reference>